<dbReference type="SMART" id="SM00487">
    <property type="entry name" value="DEXDc"/>
    <property type="match status" value="1"/>
</dbReference>
<evidence type="ECO:0000256" key="8">
    <source>
        <dbReference type="ARBA" id="ARBA00022853"/>
    </source>
</evidence>
<dbReference type="PANTHER" id="PTHR10799">
    <property type="entry name" value="SNF2/RAD54 HELICASE FAMILY"/>
    <property type="match status" value="1"/>
</dbReference>
<dbReference type="Proteomes" id="UP000503462">
    <property type="component" value="Chromosome 1"/>
</dbReference>
<dbReference type="CDD" id="cd18793">
    <property type="entry name" value="SF2_C_SNF"/>
    <property type="match status" value="1"/>
</dbReference>
<evidence type="ECO:0000256" key="10">
    <source>
        <dbReference type="ARBA" id="ARBA00023242"/>
    </source>
</evidence>
<comment type="subcellular location">
    <subcellularLocation>
        <location evidence="1">Nucleus</location>
    </subcellularLocation>
</comment>
<sequence>MADSDPISEASPSAKKRKLMNGSAARTWSSDNDSGDDLFDHETIATVPLARPLAGPQRQRSSQDARSREFSYITQPTQARTQFTNVSQSPSQDVQVHRSSPPVATPQRMAPPQPITKAPFSKPSGLLAGVASMAPRGTILRPPAARPKEPADIDSDMSDPPVEHSSDDEGRGLTSNIKPTQFTKGGHGIDSSPREVVRDSPQARAAEPPPSMFSKLVGQFKHQQSDDMTSSYGSSSRPPRPAPRINSAVMQPLSASPIQTLDDIEDFRLRNKIERMQAVLGANVPVARCYDALRRKHSNYEDALNFLVDEGAREADLTDDLAPSPFKQAQRAKGVAHSVISQQSSSQPVKASTKQNLKGPVQSISARYGMKAGGFSDNTTVPRNDVVQISSGSQEDVVRPEKRLLKNHRPRQPSPDYKASARRLVKKNIVADESDEEEAAHTPEPEVVTTSFDQRVLDFFNNSEIQDIIDLTDHAQEDVEFVAGQRPFRNLAQIRKIVRAASGPVKKGRGGGNRHKPIGERVLDTCEQMLAGYEAVDDLVNDCEKLAKPIKENLKAWGIGAAADGELRLMKLEELHDSGIGTPMSSNSDGSKKQKSIDFLKQPTNMGPDVVLKDYQLVGLNWLHMLYEARTSCILADDMGLGKTCQIIAFLAQLQLEAVDGVHLIIVPSSTLENWLREFERFAPSMKVIPYYGPHTERPYLQEQIEEERDSIDVIVTTYEMAKTDNKFMRRLGPAVCVYDEAHVLRNPKSDRYEKLMRIEADFKILLTGTPLQNNLLELVAILAFIMPILFNKQRARLDYIFQHRAKTNDSSHSALLSLQRTQRARSMVTPFILRRKKAQVLELPKKHSRVEYCELTDTQVEMYGVLQESVRKAFEEREAGIKKPRGVKRQHGNMLMDLRKAAIHPLLRRHLYNDKKIDKIVNTLMKDEEFAGNPKDMIVGYLTGDASRSGSLNGNDYCLHQFCAERPILEKYALHNQEWMDSGKVQKFKELVEQFAKNGDKVLVFSQFTMLMDILEQVLQTLEIKFMRLDGTTKVEVRQTMIDGFNTDEDITVFMLSTKAGGAGINLAGANKVIIFDSGFNPQDDIQAENRAHRVGQTRDVEVIRLISKDTIEEQIHALGVSKLALDERVAGEGATAAEDKMAEKAGQDAVEKMLMEKLRKQEDVKDTFKKGLESSGLQID</sequence>
<evidence type="ECO:0000256" key="4">
    <source>
        <dbReference type="ARBA" id="ARBA00022741"/>
    </source>
</evidence>
<name>A0A6H0XMM6_9PEZI</name>
<dbReference type="GO" id="GO:0003677">
    <property type="term" value="F:DNA binding"/>
    <property type="evidence" value="ECO:0007669"/>
    <property type="project" value="UniProtKB-KW"/>
</dbReference>
<evidence type="ECO:0000256" key="9">
    <source>
        <dbReference type="ARBA" id="ARBA00023125"/>
    </source>
</evidence>
<dbReference type="GO" id="GO:0005634">
    <property type="term" value="C:nucleus"/>
    <property type="evidence" value="ECO:0007669"/>
    <property type="project" value="UniProtKB-SubCell"/>
</dbReference>
<dbReference type="PROSITE" id="PS51194">
    <property type="entry name" value="HELICASE_CTER"/>
    <property type="match status" value="1"/>
</dbReference>
<dbReference type="InterPro" id="IPR049730">
    <property type="entry name" value="SNF2/RAD54-like_C"/>
</dbReference>
<feature type="compositionally biased region" description="Polar residues" evidence="11">
    <location>
        <begin position="72"/>
        <end position="98"/>
    </location>
</feature>
<keyword evidence="6" id="KW-0347">Helicase</keyword>
<keyword evidence="7" id="KW-0067">ATP-binding</keyword>
<evidence type="ECO:0000256" key="11">
    <source>
        <dbReference type="SAM" id="MobiDB-lite"/>
    </source>
</evidence>
<evidence type="ECO:0000259" key="13">
    <source>
        <dbReference type="PROSITE" id="PS51194"/>
    </source>
</evidence>
<evidence type="ECO:0000256" key="1">
    <source>
        <dbReference type="ARBA" id="ARBA00004123"/>
    </source>
</evidence>
<keyword evidence="8" id="KW-0156">Chromatin regulator</keyword>
<evidence type="ECO:0000259" key="12">
    <source>
        <dbReference type="PROSITE" id="PS51192"/>
    </source>
</evidence>
<dbReference type="Pfam" id="PF00176">
    <property type="entry name" value="SNF2-rel_dom"/>
    <property type="match status" value="1"/>
</dbReference>
<dbReference type="OrthoDB" id="5857104at2759"/>
<dbReference type="GO" id="GO:0005524">
    <property type="term" value="F:ATP binding"/>
    <property type="evidence" value="ECO:0007669"/>
    <property type="project" value="UniProtKB-KW"/>
</dbReference>
<dbReference type="EC" id="3.6.4.12" evidence="3"/>
<dbReference type="InterPro" id="IPR038718">
    <property type="entry name" value="SNF2-like_sf"/>
</dbReference>
<evidence type="ECO:0000256" key="5">
    <source>
        <dbReference type="ARBA" id="ARBA00022801"/>
    </source>
</evidence>
<reference evidence="14 15" key="1">
    <citation type="journal article" date="2016" name="Sci. Rep.">
        <title>Peltaster fructicola genome reveals evolution from an invasive phytopathogen to an ectophytic parasite.</title>
        <authorList>
            <person name="Xu C."/>
            <person name="Chen H."/>
            <person name="Gleason M.L."/>
            <person name="Xu J.R."/>
            <person name="Liu H."/>
            <person name="Zhang R."/>
            <person name="Sun G."/>
        </authorList>
    </citation>
    <scope>NUCLEOTIDE SEQUENCE [LARGE SCALE GENOMIC DNA]</scope>
    <source>
        <strain evidence="14 15">LNHT1506</strain>
    </source>
</reference>
<evidence type="ECO:0000256" key="7">
    <source>
        <dbReference type="ARBA" id="ARBA00022840"/>
    </source>
</evidence>
<gene>
    <name evidence="14" type="ORF">AMS68_001402</name>
</gene>
<evidence type="ECO:0000313" key="15">
    <source>
        <dbReference type="Proteomes" id="UP000503462"/>
    </source>
</evidence>
<dbReference type="InterPro" id="IPR027417">
    <property type="entry name" value="P-loop_NTPase"/>
</dbReference>
<keyword evidence="4" id="KW-0547">Nucleotide-binding</keyword>
<accession>A0A6H0XMM6</accession>
<dbReference type="GO" id="GO:0005694">
    <property type="term" value="C:chromosome"/>
    <property type="evidence" value="ECO:0007669"/>
    <property type="project" value="UniProtKB-ARBA"/>
</dbReference>
<dbReference type="SMART" id="SM00490">
    <property type="entry name" value="HELICc"/>
    <property type="match status" value="1"/>
</dbReference>
<dbReference type="InterPro" id="IPR001650">
    <property type="entry name" value="Helicase_C-like"/>
</dbReference>
<dbReference type="Pfam" id="PF00271">
    <property type="entry name" value="Helicase_C"/>
    <property type="match status" value="1"/>
</dbReference>
<dbReference type="FunFam" id="3.40.50.10810:FF:000014">
    <property type="entry name" value="SWI/SNF-related matrix-associated actin-dependent regulator of chromatin subfamily A containing DEAD/H box 1"/>
    <property type="match status" value="1"/>
</dbReference>
<dbReference type="GO" id="GO:0016787">
    <property type="term" value="F:hydrolase activity"/>
    <property type="evidence" value="ECO:0007669"/>
    <property type="project" value="UniProtKB-KW"/>
</dbReference>
<keyword evidence="15" id="KW-1185">Reference proteome</keyword>
<dbReference type="EMBL" id="CP051139">
    <property type="protein sequence ID" value="QIW95884.1"/>
    <property type="molecule type" value="Genomic_DNA"/>
</dbReference>
<feature type="compositionally biased region" description="Basic and acidic residues" evidence="11">
    <location>
        <begin position="161"/>
        <end position="171"/>
    </location>
</feature>
<dbReference type="InterPro" id="IPR000330">
    <property type="entry name" value="SNF2_N"/>
</dbReference>
<dbReference type="GO" id="GO:0003678">
    <property type="term" value="F:DNA helicase activity"/>
    <property type="evidence" value="ECO:0007669"/>
    <property type="project" value="UniProtKB-EC"/>
</dbReference>
<keyword evidence="10" id="KW-0539">Nucleus</keyword>
<dbReference type="InterPro" id="IPR014001">
    <property type="entry name" value="Helicase_ATP-bd"/>
</dbReference>
<evidence type="ECO:0000256" key="2">
    <source>
        <dbReference type="ARBA" id="ARBA00007025"/>
    </source>
</evidence>
<dbReference type="PROSITE" id="PS51192">
    <property type="entry name" value="HELICASE_ATP_BIND_1"/>
    <property type="match status" value="1"/>
</dbReference>
<comment type="similarity">
    <text evidence="2">Belongs to the SNF2/RAD54 helicase family.</text>
</comment>
<protein>
    <recommendedName>
        <fullName evidence="3">DNA helicase</fullName>
        <ecNumber evidence="3">3.6.4.12</ecNumber>
    </recommendedName>
</protein>
<feature type="compositionally biased region" description="Low complexity" evidence="11">
    <location>
        <begin position="226"/>
        <end position="246"/>
    </location>
</feature>
<feature type="compositionally biased region" description="Polar residues" evidence="11">
    <location>
        <begin position="173"/>
        <end position="183"/>
    </location>
</feature>
<dbReference type="SUPFAM" id="SSF52540">
    <property type="entry name" value="P-loop containing nucleoside triphosphate hydrolases"/>
    <property type="match status" value="2"/>
</dbReference>
<dbReference type="Gene3D" id="3.40.50.300">
    <property type="entry name" value="P-loop containing nucleotide triphosphate hydrolases"/>
    <property type="match status" value="2"/>
</dbReference>
<evidence type="ECO:0000256" key="3">
    <source>
        <dbReference type="ARBA" id="ARBA00012551"/>
    </source>
</evidence>
<keyword evidence="5" id="KW-0378">Hydrolase</keyword>
<evidence type="ECO:0000313" key="14">
    <source>
        <dbReference type="EMBL" id="QIW95884.1"/>
    </source>
</evidence>
<dbReference type="AlphaFoldDB" id="A0A6H0XMM6"/>
<feature type="region of interest" description="Disordered" evidence="11">
    <location>
        <begin position="1"/>
        <end position="246"/>
    </location>
</feature>
<organism evidence="14 15">
    <name type="scientific">Peltaster fructicola</name>
    <dbReference type="NCBI Taxonomy" id="286661"/>
    <lineage>
        <taxon>Eukaryota</taxon>
        <taxon>Fungi</taxon>
        <taxon>Dikarya</taxon>
        <taxon>Ascomycota</taxon>
        <taxon>Pezizomycotina</taxon>
        <taxon>Dothideomycetes</taxon>
        <taxon>Dothideomycetes incertae sedis</taxon>
        <taxon>Peltaster</taxon>
    </lineage>
</organism>
<keyword evidence="9" id="KW-0238">DNA-binding</keyword>
<feature type="domain" description="Helicase ATP-binding" evidence="12">
    <location>
        <begin position="624"/>
        <end position="789"/>
    </location>
</feature>
<proteinExistence type="inferred from homology"/>
<feature type="domain" description="Helicase C-terminal" evidence="13">
    <location>
        <begin position="988"/>
        <end position="1144"/>
    </location>
</feature>
<evidence type="ECO:0000256" key="6">
    <source>
        <dbReference type="ARBA" id="ARBA00022806"/>
    </source>
</evidence>
<dbReference type="Gene3D" id="3.40.50.10810">
    <property type="entry name" value="Tandem AAA-ATPase domain"/>
    <property type="match status" value="1"/>
</dbReference>
<dbReference type="GO" id="GO:0140658">
    <property type="term" value="F:ATP-dependent chromatin remodeler activity"/>
    <property type="evidence" value="ECO:0007669"/>
    <property type="project" value="UniProtKB-ARBA"/>
</dbReference>